<dbReference type="Pfam" id="PF01833">
    <property type="entry name" value="TIG"/>
    <property type="match status" value="2"/>
</dbReference>
<dbReference type="RefSeq" id="WP_112652577.1">
    <property type="nucleotide sequence ID" value="NZ_CP043451.1"/>
</dbReference>
<dbReference type="InterPro" id="IPR002909">
    <property type="entry name" value="IPT_dom"/>
</dbReference>
<dbReference type="InterPro" id="IPR013320">
    <property type="entry name" value="ConA-like_dom_sf"/>
</dbReference>
<dbReference type="SUPFAM" id="SSF49899">
    <property type="entry name" value="Concanavalin A-like lectins/glucanases"/>
    <property type="match status" value="1"/>
</dbReference>
<reference evidence="3 5" key="2">
    <citation type="submission" date="2021-03" db="EMBL/GenBank/DDBJ databases">
        <title>Mucilaginibacter strains isolated from gold and copper mining confer multi heavy-metal resistance.</title>
        <authorList>
            <person name="Li Y."/>
        </authorList>
    </citation>
    <scope>NUCLEOTIDE SEQUENCE [LARGE SCALE GENOMIC DNA]</scope>
    <source>
        <strain evidence="3 5">P2-4</strain>
    </source>
</reference>
<name>A0AAE6MKT6_9SPHI</name>
<proteinExistence type="predicted"/>
<dbReference type="EMBL" id="CP043451">
    <property type="protein sequence ID" value="QEM07173.1"/>
    <property type="molecule type" value="Genomic_DNA"/>
</dbReference>
<sequence>MKSLKKYIHTMVVLGLAAIYIGCNKAPNIKIYSYPAPLPTGMTPGQGYPGIDVTITGSQFGTYTNAVSVFFGGIKADTIRSCTDGQIVVKVPANAISGKVTLKIWTHTVDSIGSFRVLAVPTITKTSATAAAPGDVFTISGTGFGTTSSAVQVKFNGTNASIAALKDTLITVTVPTGFTSGNVTVNVNGYTIQGPGVAYLVSVPSPVYQLDFEGNLNAAIGTDATYIQGGGMPLSYGAGISGKAVWMAGYDSQAWGDNGQAISLPQNVAQYNELTISCWAQFDPSDPHGNWGTPVIGFGATRGNNISLNCSQGYPDFINNVAASVVFENVPGFSGYNVYSTKTNKSIAGTTWHHLCITLSQKNLSENIYLDGVQIGQLTLPAAYDLTAYTQSRCYIGQAAWSNTGEPAFKGGIDKFQIFNTALNANQVYTLFYKK</sequence>
<dbReference type="Gene3D" id="2.60.40.10">
    <property type="entry name" value="Immunoglobulins"/>
    <property type="match status" value="2"/>
</dbReference>
<dbReference type="InterPro" id="IPR014756">
    <property type="entry name" value="Ig_E-set"/>
</dbReference>
<evidence type="ECO:0000313" key="4">
    <source>
        <dbReference type="Proteomes" id="UP000250557"/>
    </source>
</evidence>
<gene>
    <name evidence="2" type="ORF">DIU31_028110</name>
    <name evidence="3" type="ORF">J3L21_32910</name>
</gene>
<feature type="domain" description="IPT/TIG" evidence="1">
    <location>
        <begin position="121"/>
        <end position="191"/>
    </location>
</feature>
<keyword evidence="5" id="KW-1185">Reference proteome</keyword>
<dbReference type="Gene3D" id="2.60.120.200">
    <property type="match status" value="1"/>
</dbReference>
<evidence type="ECO:0000313" key="5">
    <source>
        <dbReference type="Proteomes" id="UP000663940"/>
    </source>
</evidence>
<dbReference type="GO" id="GO:0005975">
    <property type="term" value="P:carbohydrate metabolic process"/>
    <property type="evidence" value="ECO:0007669"/>
    <property type="project" value="UniProtKB-ARBA"/>
</dbReference>
<evidence type="ECO:0000259" key="1">
    <source>
        <dbReference type="Pfam" id="PF01833"/>
    </source>
</evidence>
<dbReference type="Pfam" id="PF13385">
    <property type="entry name" value="Laminin_G_3"/>
    <property type="match status" value="1"/>
</dbReference>
<protein>
    <submittedName>
        <fullName evidence="3">IPT/TIG domain-containing protein</fullName>
    </submittedName>
</protein>
<evidence type="ECO:0000313" key="2">
    <source>
        <dbReference type="EMBL" id="QEM07173.1"/>
    </source>
</evidence>
<dbReference type="EMBL" id="CP071880">
    <property type="protein sequence ID" value="QTE50278.1"/>
    <property type="molecule type" value="Genomic_DNA"/>
</dbReference>
<feature type="domain" description="IPT/TIG" evidence="1">
    <location>
        <begin position="38"/>
        <end position="110"/>
    </location>
</feature>
<dbReference type="Proteomes" id="UP000663940">
    <property type="component" value="Chromosome"/>
</dbReference>
<reference evidence="2 4" key="1">
    <citation type="submission" date="2019-08" db="EMBL/GenBank/DDBJ databases">
        <title>Comparative genome analysis confer to the adaptation heavy metal polluted environment.</title>
        <authorList>
            <person name="Li Y."/>
        </authorList>
    </citation>
    <scope>NUCLEOTIDE SEQUENCE [LARGE SCALE GENOMIC DNA]</scope>
    <source>
        <strain evidence="2 4">P2</strain>
    </source>
</reference>
<dbReference type="InterPro" id="IPR013783">
    <property type="entry name" value="Ig-like_fold"/>
</dbReference>
<dbReference type="Proteomes" id="UP000250557">
    <property type="component" value="Chromosome"/>
</dbReference>
<dbReference type="GO" id="GO:0004553">
    <property type="term" value="F:hydrolase activity, hydrolyzing O-glycosyl compounds"/>
    <property type="evidence" value="ECO:0007669"/>
    <property type="project" value="UniProtKB-ARBA"/>
</dbReference>
<dbReference type="AlphaFoldDB" id="A0AAE6MKT6"/>
<accession>A0AAE6MKT6</accession>
<evidence type="ECO:0000313" key="3">
    <source>
        <dbReference type="EMBL" id="QTE50278.1"/>
    </source>
</evidence>
<dbReference type="SUPFAM" id="SSF81296">
    <property type="entry name" value="E set domains"/>
    <property type="match status" value="2"/>
</dbReference>
<organism evidence="2 4">
    <name type="scientific">Mucilaginibacter rubeus</name>
    <dbReference type="NCBI Taxonomy" id="2027860"/>
    <lineage>
        <taxon>Bacteria</taxon>
        <taxon>Pseudomonadati</taxon>
        <taxon>Bacteroidota</taxon>
        <taxon>Sphingobacteriia</taxon>
        <taxon>Sphingobacteriales</taxon>
        <taxon>Sphingobacteriaceae</taxon>
        <taxon>Mucilaginibacter</taxon>
    </lineage>
</organism>